<dbReference type="Proteomes" id="UP000030651">
    <property type="component" value="Unassembled WGS sequence"/>
</dbReference>
<feature type="signal peptide" evidence="2">
    <location>
        <begin position="1"/>
        <end position="18"/>
    </location>
</feature>
<feature type="region of interest" description="Disordered" evidence="1">
    <location>
        <begin position="103"/>
        <end position="134"/>
    </location>
</feature>
<dbReference type="EMBL" id="KI912110">
    <property type="protein sequence ID" value="ETS85324.1"/>
    <property type="molecule type" value="Genomic_DNA"/>
</dbReference>
<dbReference type="InParanoid" id="W3XH54"/>
<evidence type="ECO:0000256" key="2">
    <source>
        <dbReference type="SAM" id="SignalP"/>
    </source>
</evidence>
<dbReference type="HOGENOM" id="CLU_1161491_0_0_1"/>
<accession>W3XH54</accession>
<dbReference type="RefSeq" id="XP_007830121.1">
    <property type="nucleotide sequence ID" value="XM_007831930.1"/>
</dbReference>
<evidence type="ECO:0000313" key="3">
    <source>
        <dbReference type="EMBL" id="ETS85324.1"/>
    </source>
</evidence>
<sequence length="239" mass="26415">MWSFGCIILEFLIWLIYGPDQLNRFNSDLGSTEHTRFYLIKPAPGGGRMATVHGIVESWMDQMAKDTICRPRTTALGNLLDLVRTRLLVVKLSERLGTLTGLPEAGSPLGRADSHRPMPSGSELPSEVAVSPSHPGIPTIVEPTQKLDNDYFKSALHPVVSSNLERASADTVMNFMLINSGDDETDAYWCLRQPDQPAGPDVCGVLQRIRSVPAQSILIERVNFYFVIHPKPGIASQYQ</sequence>
<feature type="chain" id="PRO_5004835811" description="Protein kinase domain-containing protein" evidence="2">
    <location>
        <begin position="19"/>
        <end position="239"/>
    </location>
</feature>
<proteinExistence type="predicted"/>
<dbReference type="OrthoDB" id="5245561at2759"/>
<evidence type="ECO:0000256" key="1">
    <source>
        <dbReference type="SAM" id="MobiDB-lite"/>
    </source>
</evidence>
<organism evidence="3 4">
    <name type="scientific">Pestalotiopsis fici (strain W106-1 / CGMCC3.15140)</name>
    <dbReference type="NCBI Taxonomy" id="1229662"/>
    <lineage>
        <taxon>Eukaryota</taxon>
        <taxon>Fungi</taxon>
        <taxon>Dikarya</taxon>
        <taxon>Ascomycota</taxon>
        <taxon>Pezizomycotina</taxon>
        <taxon>Sordariomycetes</taxon>
        <taxon>Xylariomycetidae</taxon>
        <taxon>Amphisphaeriales</taxon>
        <taxon>Sporocadaceae</taxon>
        <taxon>Pestalotiopsis</taxon>
    </lineage>
</organism>
<dbReference type="STRING" id="1229662.W3XH54"/>
<name>W3XH54_PESFW</name>
<dbReference type="AlphaFoldDB" id="W3XH54"/>
<evidence type="ECO:0008006" key="5">
    <source>
        <dbReference type="Google" id="ProtNLM"/>
    </source>
</evidence>
<dbReference type="GeneID" id="19268362"/>
<keyword evidence="2" id="KW-0732">Signal</keyword>
<reference evidence="4" key="1">
    <citation type="journal article" date="2015" name="BMC Genomics">
        <title>Genomic and transcriptomic analysis of the endophytic fungus Pestalotiopsis fici reveals its lifestyle and high potential for synthesis of natural products.</title>
        <authorList>
            <person name="Wang X."/>
            <person name="Zhang X."/>
            <person name="Liu L."/>
            <person name="Xiang M."/>
            <person name="Wang W."/>
            <person name="Sun X."/>
            <person name="Che Y."/>
            <person name="Guo L."/>
            <person name="Liu G."/>
            <person name="Guo L."/>
            <person name="Wang C."/>
            <person name="Yin W.B."/>
            <person name="Stadler M."/>
            <person name="Zhang X."/>
            <person name="Liu X."/>
        </authorList>
    </citation>
    <scope>NUCLEOTIDE SEQUENCE [LARGE SCALE GENOMIC DNA]</scope>
    <source>
        <strain evidence="4">W106-1 / CGMCC3.15140</strain>
    </source>
</reference>
<keyword evidence="4" id="KW-1185">Reference proteome</keyword>
<protein>
    <recommendedName>
        <fullName evidence="5">Protein kinase domain-containing protein</fullName>
    </recommendedName>
</protein>
<evidence type="ECO:0000313" key="4">
    <source>
        <dbReference type="Proteomes" id="UP000030651"/>
    </source>
</evidence>
<dbReference type="KEGG" id="pfy:PFICI_03349"/>
<gene>
    <name evidence="3" type="ORF">PFICI_03349</name>
</gene>